<keyword evidence="2" id="KW-1185">Reference proteome</keyword>
<sequence length="177" mass="20413">MLGKDVLMEDIDIDQWRNAQDLLLESSKEKRRIIVLHDNGVIRKCEHTDSLPVEGAPESIVDAQAQAKDLYEKNKDTVDFVAVFERSAFDDYFSTIQNSWVVDEPLDSYIHRTYALLDDYQETIVTYPGPAKKYLGLQWKFGMSRNEASELAHKWISPNSSVLLGVYDEDDCGRVWY</sequence>
<name>A0A087EKK9_9BIFI</name>
<evidence type="ECO:0000313" key="2">
    <source>
        <dbReference type="Proteomes" id="UP000029080"/>
    </source>
</evidence>
<comment type="caution">
    <text evidence="1">The sequence shown here is derived from an EMBL/GenBank/DDBJ whole genome shotgun (WGS) entry which is preliminary data.</text>
</comment>
<evidence type="ECO:0000313" key="1">
    <source>
        <dbReference type="EMBL" id="KFJ08310.1"/>
    </source>
</evidence>
<dbReference type="AlphaFoldDB" id="A0A087EKK9"/>
<gene>
    <name evidence="1" type="ORF">BITS_0818</name>
</gene>
<dbReference type="EMBL" id="JGZU01000002">
    <property type="protein sequence ID" value="KFJ08310.1"/>
    <property type="molecule type" value="Genomic_DNA"/>
</dbReference>
<dbReference type="STRING" id="356829.BITS_0818"/>
<accession>A0A087EKK9</accession>
<dbReference type="Proteomes" id="UP000029080">
    <property type="component" value="Unassembled WGS sequence"/>
</dbReference>
<protein>
    <submittedName>
        <fullName evidence="1">Uncharacterized protein</fullName>
    </submittedName>
</protein>
<organism evidence="1 2">
    <name type="scientific">Bifidobacterium tsurumiense</name>
    <dbReference type="NCBI Taxonomy" id="356829"/>
    <lineage>
        <taxon>Bacteria</taxon>
        <taxon>Bacillati</taxon>
        <taxon>Actinomycetota</taxon>
        <taxon>Actinomycetes</taxon>
        <taxon>Bifidobacteriales</taxon>
        <taxon>Bifidobacteriaceae</taxon>
        <taxon>Bifidobacterium</taxon>
    </lineage>
</organism>
<dbReference type="OrthoDB" id="45699at2"/>
<dbReference type="RefSeq" id="WP_044259175.1">
    <property type="nucleotide sequence ID" value="NZ_JGZU01000002.1"/>
</dbReference>
<dbReference type="eggNOG" id="ENOG5032U7Z">
    <property type="taxonomic scope" value="Bacteria"/>
</dbReference>
<reference evidence="1 2" key="1">
    <citation type="submission" date="2014-03" db="EMBL/GenBank/DDBJ databases">
        <title>Genomics of Bifidobacteria.</title>
        <authorList>
            <person name="Ventura M."/>
            <person name="Milani C."/>
            <person name="Lugli G.A."/>
        </authorList>
    </citation>
    <scope>NUCLEOTIDE SEQUENCE [LARGE SCALE GENOMIC DNA]</scope>
    <source>
        <strain evidence="1 2">JCM 13495</strain>
    </source>
</reference>
<proteinExistence type="predicted"/>